<dbReference type="EMBL" id="JAEACU010000011">
    <property type="protein sequence ID" value="KAH7515078.1"/>
    <property type="molecule type" value="Genomic_DNA"/>
</dbReference>
<dbReference type="Proteomes" id="UP000813462">
    <property type="component" value="Unassembled WGS sequence"/>
</dbReference>
<comment type="caution">
    <text evidence="1">The sequence shown here is derived from an EMBL/GenBank/DDBJ whole genome shotgun (WGS) entry which is preliminary data.</text>
</comment>
<name>A0A978UJU7_ZIZJJ</name>
<organism evidence="1 2">
    <name type="scientific">Ziziphus jujuba var. spinosa</name>
    <dbReference type="NCBI Taxonomy" id="714518"/>
    <lineage>
        <taxon>Eukaryota</taxon>
        <taxon>Viridiplantae</taxon>
        <taxon>Streptophyta</taxon>
        <taxon>Embryophyta</taxon>
        <taxon>Tracheophyta</taxon>
        <taxon>Spermatophyta</taxon>
        <taxon>Magnoliopsida</taxon>
        <taxon>eudicotyledons</taxon>
        <taxon>Gunneridae</taxon>
        <taxon>Pentapetalae</taxon>
        <taxon>rosids</taxon>
        <taxon>fabids</taxon>
        <taxon>Rosales</taxon>
        <taxon>Rhamnaceae</taxon>
        <taxon>Paliureae</taxon>
        <taxon>Ziziphus</taxon>
    </lineage>
</organism>
<evidence type="ECO:0000313" key="2">
    <source>
        <dbReference type="Proteomes" id="UP000813462"/>
    </source>
</evidence>
<proteinExistence type="predicted"/>
<dbReference type="AlphaFoldDB" id="A0A978UJU7"/>
<evidence type="ECO:0000313" key="1">
    <source>
        <dbReference type="EMBL" id="KAH7515078.1"/>
    </source>
</evidence>
<reference evidence="1" key="1">
    <citation type="journal article" date="2021" name="Front. Plant Sci.">
        <title>Chromosome-Scale Genome Assembly for Chinese Sour Jujube and Insights Into Its Genome Evolution and Domestication Signature.</title>
        <authorList>
            <person name="Shen L.-Y."/>
            <person name="Luo H."/>
            <person name="Wang X.-L."/>
            <person name="Wang X.-M."/>
            <person name="Qiu X.-J."/>
            <person name="Liu H."/>
            <person name="Zhou S.-S."/>
            <person name="Jia K.-H."/>
            <person name="Nie S."/>
            <person name="Bao Y.-T."/>
            <person name="Zhang R.-G."/>
            <person name="Yun Q.-Z."/>
            <person name="Chai Y.-H."/>
            <person name="Lu J.-Y."/>
            <person name="Li Y."/>
            <person name="Zhao S.-W."/>
            <person name="Mao J.-F."/>
            <person name="Jia S.-G."/>
            <person name="Mao Y.-M."/>
        </authorList>
    </citation>
    <scope>NUCLEOTIDE SEQUENCE</scope>
    <source>
        <strain evidence="1">AT0</strain>
        <tissue evidence="1">Leaf</tissue>
    </source>
</reference>
<accession>A0A978UJU7</accession>
<protein>
    <submittedName>
        <fullName evidence="1">Uncharacterized protein</fullName>
    </submittedName>
</protein>
<gene>
    <name evidence="1" type="ORF">FEM48_Zijuj11G0157900</name>
</gene>
<sequence length="176" mass="19641">MLLREMRITKGIKLVDKNKHPTSLKLGIISGRGRRGIQNGASAYKLLLQSNVGGHLLSLMLWIALSRSHCVDCLCGVLSFHLQPSFGALVCHWLFLLDLSSLNSESVNFALGAMQGLLHSCGGWLLVYHLIDRLLDVAEHQHAYESIPLFVPSKPCPWKSQFMARMNPQAAENLRR</sequence>